<gene>
    <name evidence="1" type="primary">106090710</name>
</gene>
<name>A0A1I8NWW8_STOCA</name>
<dbReference type="EnsemblMetazoa" id="SCAU002758-RA">
    <property type="protein sequence ID" value="SCAU002758-PA"/>
    <property type="gene ID" value="SCAU002758"/>
</dbReference>
<sequence length="129" mass="15006">MFPAKPVFNLKPNTHRPPIVLLQGLLDNGLGIWTLWQWLEGIGLLPKIDVFTFKLKILETFYEELFRIHQQTIEFSSVECRKQNTIDVNSCQNYRNQDSCQSFMPSLPQLIPKLLAGVIVKTKDSHWSY</sequence>
<dbReference type="Proteomes" id="UP000095300">
    <property type="component" value="Unassembled WGS sequence"/>
</dbReference>
<dbReference type="AlphaFoldDB" id="A0A1I8NWW8"/>
<accession>A0A1I8NWW8</accession>
<reference evidence="1" key="1">
    <citation type="submission" date="2020-05" db="UniProtKB">
        <authorList>
            <consortium name="EnsemblMetazoa"/>
        </authorList>
    </citation>
    <scope>IDENTIFICATION</scope>
    <source>
        <strain evidence="1">USDA</strain>
    </source>
</reference>
<evidence type="ECO:0000313" key="1">
    <source>
        <dbReference type="EnsemblMetazoa" id="SCAU002758-PA"/>
    </source>
</evidence>
<dbReference type="KEGG" id="scac:106090710"/>
<evidence type="ECO:0000313" key="2">
    <source>
        <dbReference type="Proteomes" id="UP000095300"/>
    </source>
</evidence>
<dbReference type="VEuPathDB" id="VectorBase:SCAU002758"/>
<protein>
    <submittedName>
        <fullName evidence="1">Uncharacterized protein</fullName>
    </submittedName>
</protein>
<keyword evidence="2" id="KW-1185">Reference proteome</keyword>
<organism evidence="1 2">
    <name type="scientific">Stomoxys calcitrans</name>
    <name type="common">Stable fly</name>
    <name type="synonym">Conops calcitrans</name>
    <dbReference type="NCBI Taxonomy" id="35570"/>
    <lineage>
        <taxon>Eukaryota</taxon>
        <taxon>Metazoa</taxon>
        <taxon>Ecdysozoa</taxon>
        <taxon>Arthropoda</taxon>
        <taxon>Hexapoda</taxon>
        <taxon>Insecta</taxon>
        <taxon>Pterygota</taxon>
        <taxon>Neoptera</taxon>
        <taxon>Endopterygota</taxon>
        <taxon>Diptera</taxon>
        <taxon>Brachycera</taxon>
        <taxon>Muscomorpha</taxon>
        <taxon>Muscoidea</taxon>
        <taxon>Muscidae</taxon>
        <taxon>Stomoxys</taxon>
    </lineage>
</organism>
<proteinExistence type="predicted"/>